<organism evidence="1 2">
    <name type="scientific">Chryseolinea lacunae</name>
    <dbReference type="NCBI Taxonomy" id="2801331"/>
    <lineage>
        <taxon>Bacteria</taxon>
        <taxon>Pseudomonadati</taxon>
        <taxon>Bacteroidota</taxon>
        <taxon>Cytophagia</taxon>
        <taxon>Cytophagales</taxon>
        <taxon>Fulvivirgaceae</taxon>
        <taxon>Chryseolinea</taxon>
    </lineage>
</organism>
<protein>
    <recommendedName>
        <fullName evidence="3">HEAT repeat domain-containing protein</fullName>
    </recommendedName>
</protein>
<name>A0ABS1KPR3_9BACT</name>
<evidence type="ECO:0000313" key="1">
    <source>
        <dbReference type="EMBL" id="MBL0741460.1"/>
    </source>
</evidence>
<accession>A0ABS1KPR3</accession>
<dbReference type="RefSeq" id="WP_202008840.1">
    <property type="nucleotide sequence ID" value="NZ_JAERRB010000003.1"/>
</dbReference>
<sequence>MKIFMIIIFLVCVVNFGYSQQRNRNESRMVGFGCYKVGEPTKAVVKVTTLLNGRNYEAIASLLDAENPAERCLAVIALERLVQLTKFELTEAQSNLISKAKNSQRIVWVCSGCTYFDRVTMQKMFSKDNFLGSQFWLDDVIGNSNKDTSKK</sequence>
<keyword evidence="2" id="KW-1185">Reference proteome</keyword>
<gene>
    <name evidence="1" type="ORF">JI741_09525</name>
</gene>
<reference evidence="1 2" key="1">
    <citation type="submission" date="2021-01" db="EMBL/GenBank/DDBJ databases">
        <title>Chryseolinea sp. Jin1 Genome sequencing and assembly.</title>
        <authorList>
            <person name="Kim I."/>
        </authorList>
    </citation>
    <scope>NUCLEOTIDE SEQUENCE [LARGE SCALE GENOMIC DNA]</scope>
    <source>
        <strain evidence="1 2">Jin1</strain>
    </source>
</reference>
<dbReference type="Proteomes" id="UP000613030">
    <property type="component" value="Unassembled WGS sequence"/>
</dbReference>
<dbReference type="EMBL" id="JAERRB010000003">
    <property type="protein sequence ID" value="MBL0741460.1"/>
    <property type="molecule type" value="Genomic_DNA"/>
</dbReference>
<proteinExistence type="predicted"/>
<evidence type="ECO:0000313" key="2">
    <source>
        <dbReference type="Proteomes" id="UP000613030"/>
    </source>
</evidence>
<evidence type="ECO:0008006" key="3">
    <source>
        <dbReference type="Google" id="ProtNLM"/>
    </source>
</evidence>
<comment type="caution">
    <text evidence="1">The sequence shown here is derived from an EMBL/GenBank/DDBJ whole genome shotgun (WGS) entry which is preliminary data.</text>
</comment>